<name>A0ABD3GWA6_9MARC</name>
<evidence type="ECO:0000313" key="2">
    <source>
        <dbReference type="Proteomes" id="UP001633002"/>
    </source>
</evidence>
<gene>
    <name evidence="1" type="ORF">R1sor_001250</name>
</gene>
<evidence type="ECO:0000313" key="1">
    <source>
        <dbReference type="EMBL" id="KAL3683228.1"/>
    </source>
</evidence>
<sequence>MRRTTGSKDGAPGVGVSSKAENAEGVHSLPDDVNVVFLFSQLPCCMSQVTSWIPELIALGYDAKLPRPLNAACQVTMAAIDNQLVHQAIQEFDKAAVLQNEKNQASNVDGHAALLCEYLGIEQWINLQHAYATEGAEAAVNMVNQFHEDLPTILYNDDLEEQTAEKTAIQIGKVLSWIDLDKNVDTSPEKPVVSKAADVLKLVRSNPLINLSVLTDEEKAQYNENLNQLSQTEGSNFTDGSIPVVPTDSPRMLELRASEKNAMLWKLPNHSNLSPLTIEVWKKLAALTDGELANCRLNAINGVYSIKVHNLRDSIRMSSFRDKYSCEDIATVRLKTKANCDSSTRAYNHKSTLWNYLRPFLRCSCKPQEYRRARNAAGPCTGEMLWFDHGIWYVFNHLQDFFPLPTVYLRYVAFLVFLGSEARNSVLAHCTFLYARKFMLDTALVVYNDPKTRTFPEYGDAAGIRTIEQLIKPACFSDELVTDKIQTNSQKKRARPATSFNLNTAPTKIVPGYV</sequence>
<dbReference type="EMBL" id="JBJQOH010000006">
    <property type="protein sequence ID" value="KAL3683228.1"/>
    <property type="molecule type" value="Genomic_DNA"/>
</dbReference>
<reference evidence="1 2" key="1">
    <citation type="submission" date="2024-09" db="EMBL/GenBank/DDBJ databases">
        <title>Chromosome-scale assembly of Riccia sorocarpa.</title>
        <authorList>
            <person name="Paukszto L."/>
        </authorList>
    </citation>
    <scope>NUCLEOTIDE SEQUENCE [LARGE SCALE GENOMIC DNA]</scope>
    <source>
        <strain evidence="1">LP-2024</strain>
        <tissue evidence="1">Aerial parts of the thallus</tissue>
    </source>
</reference>
<dbReference type="AlphaFoldDB" id="A0ABD3GWA6"/>
<dbReference type="Proteomes" id="UP001633002">
    <property type="component" value="Unassembled WGS sequence"/>
</dbReference>
<accession>A0ABD3GWA6</accession>
<proteinExistence type="predicted"/>
<comment type="caution">
    <text evidence="1">The sequence shown here is derived from an EMBL/GenBank/DDBJ whole genome shotgun (WGS) entry which is preliminary data.</text>
</comment>
<organism evidence="1 2">
    <name type="scientific">Riccia sorocarpa</name>
    <dbReference type="NCBI Taxonomy" id="122646"/>
    <lineage>
        <taxon>Eukaryota</taxon>
        <taxon>Viridiplantae</taxon>
        <taxon>Streptophyta</taxon>
        <taxon>Embryophyta</taxon>
        <taxon>Marchantiophyta</taxon>
        <taxon>Marchantiopsida</taxon>
        <taxon>Marchantiidae</taxon>
        <taxon>Marchantiales</taxon>
        <taxon>Ricciaceae</taxon>
        <taxon>Riccia</taxon>
    </lineage>
</organism>
<protein>
    <submittedName>
        <fullName evidence="1">Uncharacterized protein</fullName>
    </submittedName>
</protein>
<keyword evidence="2" id="KW-1185">Reference proteome</keyword>